<dbReference type="InterPro" id="IPR002509">
    <property type="entry name" value="NODB_dom"/>
</dbReference>
<comment type="catalytic activity">
    <reaction evidence="7">
        <text>[(1-&gt;4)-N-acetyl-beta-D-glucosaminyl](n) + n H2O = chitosan + n acetate</text>
        <dbReference type="Rhea" id="RHEA:10464"/>
        <dbReference type="Rhea" id="RHEA-COMP:9593"/>
        <dbReference type="Rhea" id="RHEA-COMP:9597"/>
        <dbReference type="ChEBI" id="CHEBI:15377"/>
        <dbReference type="ChEBI" id="CHEBI:17029"/>
        <dbReference type="ChEBI" id="CHEBI:30089"/>
        <dbReference type="ChEBI" id="CHEBI:57704"/>
        <dbReference type="EC" id="3.5.1.41"/>
    </reaction>
    <physiologicalReaction direction="left-to-right" evidence="7">
        <dbReference type="Rhea" id="RHEA:10465"/>
    </physiologicalReaction>
</comment>
<reference evidence="9 10" key="1">
    <citation type="journal article" date="2018" name="BMC Genomics">
        <title>Genomic evidence for intraspecific hybridization in a clonal and extremely halotolerant yeast.</title>
        <authorList>
            <person name="Gostincar C."/>
            <person name="Stajich J.E."/>
            <person name="Zupancic J."/>
            <person name="Zalar P."/>
            <person name="Gunde-Cimerman N."/>
        </authorList>
    </citation>
    <scope>NUCLEOTIDE SEQUENCE [LARGE SCALE GENOMIC DNA]</scope>
    <source>
        <strain evidence="9 10">EXF-10513</strain>
    </source>
</reference>
<dbReference type="EMBL" id="QWIO01001349">
    <property type="protein sequence ID" value="RMY73526.1"/>
    <property type="molecule type" value="Genomic_DNA"/>
</dbReference>
<dbReference type="AlphaFoldDB" id="A0A3M7EBJ9"/>
<keyword evidence="3" id="KW-0378">Hydrolase</keyword>
<evidence type="ECO:0000256" key="7">
    <source>
        <dbReference type="ARBA" id="ARBA00048494"/>
    </source>
</evidence>
<organism evidence="9 10">
    <name type="scientific">Hortaea werneckii</name>
    <name type="common">Black yeast</name>
    <name type="synonym">Cladosporium werneckii</name>
    <dbReference type="NCBI Taxonomy" id="91943"/>
    <lineage>
        <taxon>Eukaryota</taxon>
        <taxon>Fungi</taxon>
        <taxon>Dikarya</taxon>
        <taxon>Ascomycota</taxon>
        <taxon>Pezizomycotina</taxon>
        <taxon>Dothideomycetes</taxon>
        <taxon>Dothideomycetidae</taxon>
        <taxon>Mycosphaerellales</taxon>
        <taxon>Teratosphaeriaceae</taxon>
        <taxon>Hortaea</taxon>
    </lineage>
</organism>
<keyword evidence="4" id="KW-0624">Polysaccharide degradation</keyword>
<evidence type="ECO:0000256" key="4">
    <source>
        <dbReference type="ARBA" id="ARBA00023024"/>
    </source>
</evidence>
<evidence type="ECO:0000313" key="9">
    <source>
        <dbReference type="EMBL" id="RMY73526.1"/>
    </source>
</evidence>
<gene>
    <name evidence="9" type="ORF">D0864_10195</name>
</gene>
<dbReference type="InterPro" id="IPR050248">
    <property type="entry name" value="Polysacc_deacetylase_ArnD"/>
</dbReference>
<dbReference type="VEuPathDB" id="FungiDB:BTJ68_02293"/>
<dbReference type="GO" id="GO:0005975">
    <property type="term" value="P:carbohydrate metabolic process"/>
    <property type="evidence" value="ECO:0007669"/>
    <property type="project" value="InterPro"/>
</dbReference>
<keyword evidence="5" id="KW-0170">Cobalt</keyword>
<dbReference type="GO" id="GO:0009272">
    <property type="term" value="P:fungal-type cell wall biogenesis"/>
    <property type="evidence" value="ECO:0007669"/>
    <property type="project" value="UniProtKB-ARBA"/>
</dbReference>
<keyword evidence="2" id="KW-0479">Metal-binding</keyword>
<feature type="domain" description="NodB homology" evidence="8">
    <location>
        <begin position="274"/>
        <end position="388"/>
    </location>
</feature>
<comment type="cofactor">
    <cofactor evidence="1">
        <name>Co(2+)</name>
        <dbReference type="ChEBI" id="CHEBI:48828"/>
    </cofactor>
</comment>
<dbReference type="PANTHER" id="PTHR10587:SF133">
    <property type="entry name" value="CHITIN DEACETYLASE 1-RELATED"/>
    <property type="match status" value="1"/>
</dbReference>
<evidence type="ECO:0000259" key="8">
    <source>
        <dbReference type="Pfam" id="PF01522"/>
    </source>
</evidence>
<dbReference type="GO" id="GO:0046872">
    <property type="term" value="F:metal ion binding"/>
    <property type="evidence" value="ECO:0007669"/>
    <property type="project" value="UniProtKB-KW"/>
</dbReference>
<dbReference type="GO" id="GO:0006032">
    <property type="term" value="P:chitin catabolic process"/>
    <property type="evidence" value="ECO:0007669"/>
    <property type="project" value="UniProtKB-KW"/>
</dbReference>
<dbReference type="EC" id="3.5.1.41" evidence="6"/>
<dbReference type="GO" id="GO:0004099">
    <property type="term" value="F:chitin deacetylase activity"/>
    <property type="evidence" value="ECO:0007669"/>
    <property type="project" value="UniProtKB-EC"/>
</dbReference>
<evidence type="ECO:0000256" key="5">
    <source>
        <dbReference type="ARBA" id="ARBA00023285"/>
    </source>
</evidence>
<keyword evidence="4" id="KW-0119">Carbohydrate metabolism</keyword>
<protein>
    <recommendedName>
        <fullName evidence="6">chitin deacetylase</fullName>
        <ecNumber evidence="6">3.5.1.41</ecNumber>
    </recommendedName>
</protein>
<dbReference type="GO" id="GO:0016020">
    <property type="term" value="C:membrane"/>
    <property type="evidence" value="ECO:0007669"/>
    <property type="project" value="TreeGrafter"/>
</dbReference>
<evidence type="ECO:0000256" key="1">
    <source>
        <dbReference type="ARBA" id="ARBA00001941"/>
    </source>
</evidence>
<evidence type="ECO:0000256" key="6">
    <source>
        <dbReference type="ARBA" id="ARBA00024056"/>
    </source>
</evidence>
<dbReference type="Pfam" id="PF01522">
    <property type="entry name" value="Polysacc_deac_1"/>
    <property type="match status" value="1"/>
</dbReference>
<dbReference type="SUPFAM" id="SSF88713">
    <property type="entry name" value="Glycoside hydrolase/deacetylase"/>
    <property type="match status" value="1"/>
</dbReference>
<dbReference type="Proteomes" id="UP000269539">
    <property type="component" value="Unassembled WGS sequence"/>
</dbReference>
<evidence type="ECO:0000256" key="3">
    <source>
        <dbReference type="ARBA" id="ARBA00022801"/>
    </source>
</evidence>
<dbReference type="Gene3D" id="3.20.20.370">
    <property type="entry name" value="Glycoside hydrolase/deacetylase"/>
    <property type="match status" value="1"/>
</dbReference>
<proteinExistence type="predicted"/>
<dbReference type="PANTHER" id="PTHR10587">
    <property type="entry name" value="GLYCOSYL TRANSFERASE-RELATED"/>
    <property type="match status" value="1"/>
</dbReference>
<name>A0A3M7EBJ9_HORWE</name>
<dbReference type="InterPro" id="IPR011330">
    <property type="entry name" value="Glyco_hydro/deAcase_b/a-brl"/>
</dbReference>
<sequence length="530" mass="59850">MECLQTSPAHRESSSAHDLPAFLTLPWELREQILTDVVRDTRPLVPKRGSQASTWALTRPDVTRVCKQLRAEGLSLYYATNTFWLDIRSVCSNEAIPGEANTLGRSLPSYRAWCTASGHDNFLKIRSFVFEEPSGAHYRLNLLNSGKFTLTPSERPIAECTLTRVCRGIVRVVQETLEARDERGLFPEDIEHVCKTANELYKASNQGSAFQSLRLYLGPIALLCFEIMSSGGAKWPDGVSAAIAFTMDNMGEAADLDRGLWPESQPIGSHYSVKEVLPQFLDLLRKYDISGTYFMEAWNFAVYPEAIHSLLEAGHEVSWHAWRHEAWGKLDEKAEQENFIRSFGREGLKSFPASGAYNQRLYQGFRPPGGTVHGQRTLKLCQSNDIRYISPAADEAAMLKIDEGQSHIAVLPFKWSTVDAYYYMESFSGLRKTKGTLPEETQPPNVLISKYKEEIDQAIAKGGFLSLLFHPFLTDMPERMQAMESVLQYLALKRDQGTIWLARCGEIADWLHAHPNIVGDDPKWDTSTWR</sequence>
<accession>A0A3M7EBJ9</accession>
<evidence type="ECO:0000313" key="10">
    <source>
        <dbReference type="Proteomes" id="UP000269539"/>
    </source>
</evidence>
<evidence type="ECO:0000256" key="2">
    <source>
        <dbReference type="ARBA" id="ARBA00022723"/>
    </source>
</evidence>
<comment type="caution">
    <text evidence="9">The sequence shown here is derived from an EMBL/GenBank/DDBJ whole genome shotgun (WGS) entry which is preliminary data.</text>
</comment>
<keyword evidence="4" id="KW-0146">Chitin degradation</keyword>